<keyword evidence="2" id="KW-1185">Reference proteome</keyword>
<accession>A0ACB9SSA2</accession>
<name>A0ACB9SSA2_HOLOL</name>
<evidence type="ECO:0000313" key="2">
    <source>
        <dbReference type="Proteomes" id="UP001056778"/>
    </source>
</evidence>
<comment type="caution">
    <text evidence="1">The sequence shown here is derived from an EMBL/GenBank/DDBJ whole genome shotgun (WGS) entry which is preliminary data.</text>
</comment>
<sequence>MQVIAIKKLSLLPNYSVNKVFTYELDQELKEYIIMTSKIHHGLTKKKCRLLAYKLAMRNKEYFLGEDYLCSYVSDRPVIQQKHSEQHIYLPQNGRERQLAKKSLLVGTFVLKPLQRAKGRKLTNRPRKKSRVLTDTPVKYKIEEEKEAGKIVESESKKTYERQELQNDSLSSAEYEDITYQDTDTESVSDDDILLEEKELQKKIGQFVLICEGKGRNNKGIYSVGEITDIQNDITVHYIKRFHPFS</sequence>
<protein>
    <submittedName>
        <fullName evidence="1">Uncharacterized protein</fullName>
    </submittedName>
</protein>
<organism evidence="1 2">
    <name type="scientific">Holotrichia oblita</name>
    <name type="common">Chafer beetle</name>
    <dbReference type="NCBI Taxonomy" id="644536"/>
    <lineage>
        <taxon>Eukaryota</taxon>
        <taxon>Metazoa</taxon>
        <taxon>Ecdysozoa</taxon>
        <taxon>Arthropoda</taxon>
        <taxon>Hexapoda</taxon>
        <taxon>Insecta</taxon>
        <taxon>Pterygota</taxon>
        <taxon>Neoptera</taxon>
        <taxon>Endopterygota</taxon>
        <taxon>Coleoptera</taxon>
        <taxon>Polyphaga</taxon>
        <taxon>Scarabaeiformia</taxon>
        <taxon>Scarabaeidae</taxon>
        <taxon>Melolonthinae</taxon>
        <taxon>Holotrichia</taxon>
    </lineage>
</organism>
<proteinExistence type="predicted"/>
<reference evidence="1" key="1">
    <citation type="submission" date="2022-04" db="EMBL/GenBank/DDBJ databases">
        <title>Chromosome-scale genome assembly of Holotrichia oblita Faldermann.</title>
        <authorList>
            <person name="Rongchong L."/>
        </authorList>
    </citation>
    <scope>NUCLEOTIDE SEQUENCE</scope>
    <source>
        <strain evidence="1">81SQS9</strain>
    </source>
</reference>
<gene>
    <name evidence="1" type="ORF">MML48_7g00004133</name>
</gene>
<evidence type="ECO:0000313" key="1">
    <source>
        <dbReference type="EMBL" id="KAI4458095.1"/>
    </source>
</evidence>
<dbReference type="EMBL" id="CM043021">
    <property type="protein sequence ID" value="KAI4458095.1"/>
    <property type="molecule type" value="Genomic_DNA"/>
</dbReference>
<dbReference type="Proteomes" id="UP001056778">
    <property type="component" value="Chromosome 7"/>
</dbReference>